<dbReference type="PANTHER" id="PTHR10066">
    <property type="entry name" value="BETA-GLUCURONIDASE"/>
    <property type="match status" value="1"/>
</dbReference>
<reference evidence="3" key="2">
    <citation type="submission" date="2019-01" db="EMBL/GenBank/DDBJ databases">
        <authorList>
            <person name="Graves T."/>
            <person name="Eichler E.E."/>
            <person name="Wilson R.K."/>
        </authorList>
    </citation>
    <scope>NUCLEOTIDE SEQUENCE [LARGE SCALE GENOMIC DNA]</scope>
    <source>
        <strain evidence="3">17573</strain>
    </source>
</reference>
<dbReference type="AlphaFoldDB" id="F7AW73"/>
<dbReference type="Proteomes" id="UP000006718">
    <property type="component" value="Chromosome 3"/>
</dbReference>
<name>F7AW73_MACMU</name>
<proteinExistence type="inferred from homology"/>
<dbReference type="PANTHER" id="PTHR10066:SF67">
    <property type="entry name" value="BETA-GLUCURONIDASE"/>
    <property type="match status" value="1"/>
</dbReference>
<evidence type="ECO:0000256" key="1">
    <source>
        <dbReference type="ARBA" id="ARBA00007401"/>
    </source>
</evidence>
<dbReference type="GO" id="GO:0004553">
    <property type="term" value="F:hydrolase activity, hydrolyzing O-glycosyl compounds"/>
    <property type="evidence" value="ECO:0007669"/>
    <property type="project" value="InterPro"/>
</dbReference>
<dbReference type="STRING" id="9544.ENSMMUP00000006454"/>
<reference evidence="3" key="4">
    <citation type="submission" date="2025-09" db="UniProtKB">
        <authorList>
            <consortium name="Ensembl"/>
        </authorList>
    </citation>
    <scope>IDENTIFICATION</scope>
    <source>
        <strain evidence="3">17573</strain>
    </source>
</reference>
<dbReference type="Gene3D" id="3.20.20.80">
    <property type="entry name" value="Glycosidases"/>
    <property type="match status" value="1"/>
</dbReference>
<feature type="domain" description="Glycoside hydrolase family 2 catalytic" evidence="2">
    <location>
        <begin position="1"/>
        <end position="157"/>
    </location>
</feature>
<dbReference type="Ensembl" id="ENSMMUT00000006861.4">
    <property type="protein sequence ID" value="ENSMMUP00000006454.4"/>
    <property type="gene ID" value="ENSMMUG00000021236.4"/>
</dbReference>
<organism evidence="3 4">
    <name type="scientific">Macaca mulatta</name>
    <name type="common">Rhesus macaque</name>
    <dbReference type="NCBI Taxonomy" id="9544"/>
    <lineage>
        <taxon>Eukaryota</taxon>
        <taxon>Metazoa</taxon>
        <taxon>Chordata</taxon>
        <taxon>Craniata</taxon>
        <taxon>Vertebrata</taxon>
        <taxon>Euteleostomi</taxon>
        <taxon>Mammalia</taxon>
        <taxon>Eutheria</taxon>
        <taxon>Euarchontoglires</taxon>
        <taxon>Primates</taxon>
        <taxon>Haplorrhini</taxon>
        <taxon>Catarrhini</taxon>
        <taxon>Cercopithecidae</taxon>
        <taxon>Cercopithecinae</taxon>
        <taxon>Macaca</taxon>
    </lineage>
</organism>
<dbReference type="InterPro" id="IPR017853">
    <property type="entry name" value="GH"/>
</dbReference>
<evidence type="ECO:0000259" key="2">
    <source>
        <dbReference type="Pfam" id="PF02836"/>
    </source>
</evidence>
<reference evidence="4" key="1">
    <citation type="journal article" date="2007" name="Science">
        <title>Evolutionary and biomedical insights from the rhesus macaque genome.</title>
        <authorList>
            <person name="Gibbs R.A."/>
            <person name="Rogers J."/>
            <person name="Katze M.G."/>
            <person name="Bumgarner R."/>
            <person name="Weinstock G.M."/>
            <person name="Mardis E.R."/>
            <person name="Remington K.A."/>
            <person name="Strausberg R.L."/>
            <person name="Venter J.C."/>
            <person name="Wilson R.K."/>
            <person name="Batzer M.A."/>
            <person name="Bustamante C.D."/>
            <person name="Eichler E.E."/>
            <person name="Hahn M.W."/>
            <person name="Hardison R.C."/>
            <person name="Makova K.D."/>
            <person name="Miller W."/>
            <person name="Milosavljevic A."/>
            <person name="Palermo R.E."/>
            <person name="Siepel A."/>
            <person name="Sikela J.M."/>
            <person name="Attaway T."/>
            <person name="Bell S."/>
            <person name="Bernard K.E."/>
            <person name="Buhay C.J."/>
            <person name="Chandrabose M.N."/>
            <person name="Dao M."/>
            <person name="Davis C."/>
            <person name="Delehaunty K.D."/>
            <person name="Ding Y."/>
            <person name="Dinh H.H."/>
            <person name="Dugan-Rocha S."/>
            <person name="Fulton L.A."/>
            <person name="Gabisi R.A."/>
            <person name="Garner T.T."/>
            <person name="Godfrey J."/>
            <person name="Hawes A.C."/>
            <person name="Hernandez J."/>
            <person name="Hines S."/>
            <person name="Holder M."/>
            <person name="Hume J."/>
            <person name="Jhangiani S.N."/>
            <person name="Joshi V."/>
            <person name="Khan Z.M."/>
            <person name="Kirkness E.F."/>
            <person name="Cree A."/>
            <person name="Fowler R.G."/>
            <person name="Lee S."/>
            <person name="Lewis L.R."/>
            <person name="Li Z."/>
            <person name="Liu Y.-S."/>
            <person name="Moore S.M."/>
            <person name="Muzny D."/>
            <person name="Nazareth L.V."/>
            <person name="Ngo D.N."/>
            <person name="Okwuonu G.O."/>
            <person name="Pai G."/>
            <person name="Parker D."/>
            <person name="Paul H.A."/>
            <person name="Pfannkoch C."/>
            <person name="Pohl C.S."/>
            <person name="Rogers Y.-H.C."/>
            <person name="Ruiz S.J."/>
            <person name="Sabo A."/>
            <person name="Santibanez J."/>
            <person name="Schneider B.W."/>
            <person name="Smith S.M."/>
            <person name="Sodergren E."/>
            <person name="Svatek A.F."/>
            <person name="Utterback T.R."/>
            <person name="Vattathil S."/>
            <person name="Warren W."/>
            <person name="White C.S."/>
            <person name="Chinwalla A.T."/>
            <person name="Feng Y."/>
            <person name="Halpern A.L."/>
            <person name="Hillier L.W."/>
            <person name="Huang X."/>
            <person name="Minx P."/>
            <person name="Nelson J.O."/>
            <person name="Pepin K.H."/>
            <person name="Qin X."/>
            <person name="Sutton G.G."/>
            <person name="Venter E."/>
            <person name="Walenz B.P."/>
            <person name="Wallis J.W."/>
            <person name="Worley K.C."/>
            <person name="Yang S.-P."/>
            <person name="Jones S.M."/>
            <person name="Marra M.A."/>
            <person name="Rocchi M."/>
            <person name="Schein J.E."/>
            <person name="Baertsch R."/>
            <person name="Clarke L."/>
            <person name="Csuros M."/>
            <person name="Glasscock J."/>
            <person name="Harris R.A."/>
            <person name="Havlak P."/>
            <person name="Jackson A.R."/>
            <person name="Jiang H."/>
            <person name="Liu Y."/>
            <person name="Messina D.N."/>
            <person name="Shen Y."/>
            <person name="Song H.X.-Z."/>
            <person name="Wylie T."/>
            <person name="Zhang L."/>
            <person name="Birney E."/>
            <person name="Han K."/>
            <person name="Konkel M.K."/>
            <person name="Lee J."/>
            <person name="Smit A.F.A."/>
            <person name="Ullmer B."/>
            <person name="Wang H."/>
            <person name="Xing J."/>
            <person name="Burhans R."/>
            <person name="Cheng Z."/>
            <person name="Karro J.E."/>
            <person name="Ma J."/>
            <person name="Raney B."/>
            <person name="She X."/>
            <person name="Cox M.J."/>
            <person name="Demuth J.P."/>
            <person name="Dumas L.J."/>
            <person name="Han S.-G."/>
            <person name="Hopkins J."/>
            <person name="Karimpour-Fard A."/>
            <person name="Kim Y.H."/>
            <person name="Pollack J.R."/>
            <person name="Vinar T."/>
            <person name="Addo-Quaye C."/>
            <person name="Degenhardt J."/>
            <person name="Denby A."/>
            <person name="Hubisz M.J."/>
            <person name="Indap A."/>
            <person name="Kosiol C."/>
            <person name="Lahn B.T."/>
            <person name="Lawson H.A."/>
            <person name="Marklein A."/>
            <person name="Nielsen R."/>
            <person name="Vallender E.J."/>
            <person name="Clark A.G."/>
            <person name="Ferguson B."/>
            <person name="Hernandez R.D."/>
            <person name="Hirani K."/>
            <person name="Kehrer-Sawatzki H."/>
            <person name="Kolb J."/>
            <person name="Patil S."/>
            <person name="Pu L.-L."/>
            <person name="Ren Y."/>
            <person name="Smith D.G."/>
            <person name="Wheeler D.A."/>
            <person name="Schenck I."/>
            <person name="Ball E.V."/>
            <person name="Chen R."/>
            <person name="Cooper D.N."/>
            <person name="Giardine B."/>
            <person name="Hsu F."/>
            <person name="Kent W.J."/>
            <person name="Lesk A."/>
            <person name="Nelson D.L."/>
            <person name="O'brien W.E."/>
            <person name="Pruefer K."/>
            <person name="Stenson P.D."/>
            <person name="Wallace J.C."/>
            <person name="Ke H."/>
            <person name="Liu X.-M."/>
            <person name="Wang P."/>
            <person name="Xiang A.P."/>
            <person name="Yang F."/>
            <person name="Barber G.P."/>
            <person name="Haussler D."/>
            <person name="Karolchik D."/>
            <person name="Kern A.D."/>
            <person name="Kuhn R.M."/>
            <person name="Smith K.E."/>
            <person name="Zwieg A.S."/>
        </authorList>
    </citation>
    <scope>NUCLEOTIDE SEQUENCE [LARGE SCALE GENOMIC DNA]</scope>
    <source>
        <strain evidence="4">17573</strain>
    </source>
</reference>
<dbReference type="SUPFAM" id="SSF51445">
    <property type="entry name" value="(Trans)glycosidases"/>
    <property type="match status" value="1"/>
</dbReference>
<dbReference type="Pfam" id="PF02836">
    <property type="entry name" value="Glyco_hydro_2_C"/>
    <property type="match status" value="1"/>
</dbReference>
<dbReference type="InterPro" id="IPR023232">
    <property type="entry name" value="Glyco_hydro_2_AS"/>
</dbReference>
<dbReference type="PROSITE" id="PS00608">
    <property type="entry name" value="GLYCOSYL_HYDROL_F2_2"/>
    <property type="match status" value="1"/>
</dbReference>
<dbReference type="Bgee" id="ENSMMUG00000021236">
    <property type="expression patterns" value="Expressed in dorsolateral prefrontal cortex and 15 other cell types or tissues"/>
</dbReference>
<evidence type="ECO:0000313" key="4">
    <source>
        <dbReference type="Proteomes" id="UP000006718"/>
    </source>
</evidence>
<sequence>MCDRYGIVVIDECPGVGLELPQFFNNVSLQNHMQVMEEVVRRDKNHPAVVMWSVANEPASYLESAGYYLKMVIAHTKALDPSRPVTFVTRSNYAADKGAPYVDVICVNSYYSWYNDFGHLELIQRQLTTQFENWYKTYQKPIIQSEYGAEAIVGFHQVSDVELSVCVFSRGRDVTHLPRPALRPLHCSPHFSFGLSSLCPAHVLSCQQPGLGPLCLVLRGGLLTGFVSRQPPITCAQVVFLANPDLYLFLRLGLSVTKARVWWCNHCSLQP</sequence>
<dbReference type="InterPro" id="IPR006103">
    <property type="entry name" value="Glyco_hydro_2_cat"/>
</dbReference>
<dbReference type="GeneTree" id="ENSGT00390000001752"/>
<keyword evidence="4" id="KW-1185">Reference proteome</keyword>
<dbReference type="VEuPathDB" id="HostDB:ENSMMUG00000021236"/>
<dbReference type="GO" id="GO:0005975">
    <property type="term" value="P:carbohydrate metabolic process"/>
    <property type="evidence" value="ECO:0007669"/>
    <property type="project" value="InterPro"/>
</dbReference>
<dbReference type="SMR" id="F7AW73"/>
<dbReference type="HOGENOM" id="CLU_006501_6_0_1"/>
<dbReference type="InParanoid" id="F7AW73"/>
<accession>F7AW73</accession>
<comment type="similarity">
    <text evidence="1">Belongs to the glycosyl hydrolase 2 family.</text>
</comment>
<reference evidence="3" key="3">
    <citation type="submission" date="2025-08" db="UniProtKB">
        <authorList>
            <consortium name="Ensembl"/>
        </authorList>
    </citation>
    <scope>IDENTIFICATION</scope>
    <source>
        <strain evidence="3">17573</strain>
    </source>
</reference>
<protein>
    <recommendedName>
        <fullName evidence="2">Glycoside hydrolase family 2 catalytic domain-containing protein</fullName>
    </recommendedName>
</protein>
<evidence type="ECO:0000313" key="3">
    <source>
        <dbReference type="Ensembl" id="ENSMMUP00000006454.4"/>
    </source>
</evidence>